<evidence type="ECO:0000313" key="2">
    <source>
        <dbReference type="Proteomes" id="UP000292373"/>
    </source>
</evidence>
<name>A0A4Q9KGB8_9ACTN</name>
<dbReference type="OrthoDB" id="2082235at2"/>
<proteinExistence type="predicted"/>
<accession>A0A4Q9KGB8</accession>
<organism evidence="1 2">
    <name type="scientific">Propioniciclava sinopodophylli</name>
    <dbReference type="NCBI Taxonomy" id="1837344"/>
    <lineage>
        <taxon>Bacteria</taxon>
        <taxon>Bacillati</taxon>
        <taxon>Actinomycetota</taxon>
        <taxon>Actinomycetes</taxon>
        <taxon>Propionibacteriales</taxon>
        <taxon>Propionibacteriaceae</taxon>
        <taxon>Propioniciclava</taxon>
    </lineage>
</organism>
<dbReference type="InterPro" id="IPR009097">
    <property type="entry name" value="Cyclic_Pdiesterase"/>
</dbReference>
<gene>
    <name evidence="1" type="ORF">ET989_05850</name>
</gene>
<evidence type="ECO:0000313" key="1">
    <source>
        <dbReference type="EMBL" id="TBT85968.1"/>
    </source>
</evidence>
<dbReference type="Pfam" id="PF13563">
    <property type="entry name" value="2_5_RNA_ligase2"/>
    <property type="match status" value="1"/>
</dbReference>
<reference evidence="1 2" key="1">
    <citation type="submission" date="2019-01" db="EMBL/GenBank/DDBJ databases">
        <title>Lactibacter flavus gen. nov., sp. nov., a novel bacterium of the family Propionibacteriaceae isolated from raw milk and dairy products.</title>
        <authorList>
            <person name="Huptas C."/>
            <person name="Wenning M."/>
            <person name="Breitenwieser F."/>
            <person name="Doll E."/>
            <person name="Von Neubeck M."/>
            <person name="Busse H.-J."/>
            <person name="Scherer S."/>
        </authorList>
    </citation>
    <scope>NUCLEOTIDE SEQUENCE [LARGE SCALE GENOMIC DNA]</scope>
    <source>
        <strain evidence="1 2">KCTC 33808</strain>
    </source>
</reference>
<keyword evidence="1" id="KW-0436">Ligase</keyword>
<dbReference type="EMBL" id="SDMQ01000004">
    <property type="protein sequence ID" value="TBT85968.1"/>
    <property type="molecule type" value="Genomic_DNA"/>
</dbReference>
<comment type="caution">
    <text evidence="1">The sequence shown here is derived from an EMBL/GenBank/DDBJ whole genome shotgun (WGS) entry which is preliminary data.</text>
</comment>
<sequence length="197" mass="21126">MADQDTYRTPRLARAAASGFSHEGSTSGTWPGHGVLLVGVPALEGWVRERTAFHDASFVSEEPAFPHAHVTVLAPFPPDALDRAAAIAATTAAFDFTLSRVAAFPDGTIHLVPEPDAGFRALTDAARRLLPEVQPYWGRFEPVPHLTLDRIGPDTGVDSTRASVAGLLPAYGRAEDLVLTWWESGACRVLGRFPLSS</sequence>
<dbReference type="SUPFAM" id="SSF55144">
    <property type="entry name" value="LigT-like"/>
    <property type="match status" value="1"/>
</dbReference>
<protein>
    <submittedName>
        <fullName evidence="1">2'-5' RNA ligase family protein</fullName>
    </submittedName>
</protein>
<dbReference type="Proteomes" id="UP000292373">
    <property type="component" value="Unassembled WGS sequence"/>
</dbReference>
<dbReference type="GO" id="GO:0016874">
    <property type="term" value="F:ligase activity"/>
    <property type="evidence" value="ECO:0007669"/>
    <property type="project" value="UniProtKB-KW"/>
</dbReference>
<dbReference type="AlphaFoldDB" id="A0A4Q9KGB8"/>
<dbReference type="Gene3D" id="3.90.1140.10">
    <property type="entry name" value="Cyclic phosphodiesterase"/>
    <property type="match status" value="1"/>
</dbReference>
<dbReference type="RefSeq" id="WP_131167617.1">
    <property type="nucleotide sequence ID" value="NZ_SDMQ01000004.1"/>
</dbReference>
<keyword evidence="2" id="KW-1185">Reference proteome</keyword>